<feature type="transmembrane region" description="Helical" evidence="9">
    <location>
        <begin position="194"/>
        <end position="212"/>
    </location>
</feature>
<dbReference type="RefSeq" id="XP_017778559.1">
    <property type="nucleotide sequence ID" value="XM_017923070.1"/>
</dbReference>
<keyword evidence="6 9" id="KW-0472">Membrane</keyword>
<protein>
    <submittedName>
        <fullName evidence="12">Nuclear envelope integral membrane protein 1a isoform X1</fullName>
    </submittedName>
</protein>
<feature type="signal peptide" evidence="10">
    <location>
        <begin position="1"/>
        <end position="23"/>
    </location>
</feature>
<evidence type="ECO:0000256" key="5">
    <source>
        <dbReference type="ARBA" id="ARBA00022989"/>
    </source>
</evidence>
<comment type="subcellular location">
    <subcellularLocation>
        <location evidence="1">Nucleus inner membrane</location>
        <topology evidence="1">Multi-pass membrane protein</topology>
        <orientation evidence="1">Nucleoplasmic side</orientation>
    </subcellularLocation>
</comment>
<keyword evidence="11" id="KW-1185">Reference proteome</keyword>
<dbReference type="PANTHER" id="PTHR13598">
    <property type="entry name" value="AT07567P-RELATED"/>
    <property type="match status" value="1"/>
</dbReference>
<evidence type="ECO:0000256" key="6">
    <source>
        <dbReference type="ARBA" id="ARBA00023136"/>
    </source>
</evidence>
<name>A0ABM1MVF9_NICVS</name>
<proteinExistence type="inferred from homology"/>
<accession>A0ABM1MVF9</accession>
<keyword evidence="3 9" id="KW-0812">Transmembrane</keyword>
<feature type="region of interest" description="Disordered" evidence="8">
    <location>
        <begin position="381"/>
        <end position="400"/>
    </location>
</feature>
<evidence type="ECO:0000256" key="4">
    <source>
        <dbReference type="ARBA" id="ARBA00022729"/>
    </source>
</evidence>
<feature type="transmembrane region" description="Helical" evidence="9">
    <location>
        <begin position="224"/>
        <end position="243"/>
    </location>
</feature>
<evidence type="ECO:0000256" key="7">
    <source>
        <dbReference type="ARBA" id="ARBA00023242"/>
    </source>
</evidence>
<evidence type="ECO:0000256" key="1">
    <source>
        <dbReference type="ARBA" id="ARBA00004575"/>
    </source>
</evidence>
<feature type="chain" id="PRO_5046686081" evidence="10">
    <location>
        <begin position="24"/>
        <end position="400"/>
    </location>
</feature>
<feature type="transmembrane region" description="Helical" evidence="9">
    <location>
        <begin position="161"/>
        <end position="182"/>
    </location>
</feature>
<comment type="similarity">
    <text evidence="2">Belongs to the NEMP family.</text>
</comment>
<dbReference type="Pfam" id="PF10225">
    <property type="entry name" value="NEMP"/>
    <property type="match status" value="1"/>
</dbReference>
<dbReference type="PANTHER" id="PTHR13598:SF1">
    <property type="entry name" value="AT07567P-RELATED"/>
    <property type="match status" value="1"/>
</dbReference>
<gene>
    <name evidence="12" type="primary">LOC108564134</name>
</gene>
<organism evidence="11 12">
    <name type="scientific">Nicrophorus vespilloides</name>
    <name type="common">Boreal carrion beetle</name>
    <dbReference type="NCBI Taxonomy" id="110193"/>
    <lineage>
        <taxon>Eukaryota</taxon>
        <taxon>Metazoa</taxon>
        <taxon>Ecdysozoa</taxon>
        <taxon>Arthropoda</taxon>
        <taxon>Hexapoda</taxon>
        <taxon>Insecta</taxon>
        <taxon>Pterygota</taxon>
        <taxon>Neoptera</taxon>
        <taxon>Endopterygota</taxon>
        <taxon>Coleoptera</taxon>
        <taxon>Polyphaga</taxon>
        <taxon>Staphyliniformia</taxon>
        <taxon>Silphidae</taxon>
        <taxon>Nicrophorinae</taxon>
        <taxon>Nicrophorus</taxon>
    </lineage>
</organism>
<evidence type="ECO:0000256" key="8">
    <source>
        <dbReference type="SAM" id="MobiDB-lite"/>
    </source>
</evidence>
<reference evidence="12" key="1">
    <citation type="submission" date="2025-08" db="UniProtKB">
        <authorList>
            <consortium name="RefSeq"/>
        </authorList>
    </citation>
    <scope>IDENTIFICATION</scope>
    <source>
        <tissue evidence="12">Whole Larva</tissue>
    </source>
</reference>
<evidence type="ECO:0000313" key="11">
    <source>
        <dbReference type="Proteomes" id="UP000695000"/>
    </source>
</evidence>
<dbReference type="InterPro" id="IPR019358">
    <property type="entry name" value="NEMP_fam"/>
</dbReference>
<evidence type="ECO:0000313" key="12">
    <source>
        <dbReference type="RefSeq" id="XP_017778559.1"/>
    </source>
</evidence>
<feature type="compositionally biased region" description="Acidic residues" evidence="8">
    <location>
        <begin position="386"/>
        <end position="400"/>
    </location>
</feature>
<evidence type="ECO:0000256" key="3">
    <source>
        <dbReference type="ARBA" id="ARBA00022692"/>
    </source>
</evidence>
<evidence type="ECO:0000256" key="2">
    <source>
        <dbReference type="ARBA" id="ARBA00005748"/>
    </source>
</evidence>
<evidence type="ECO:0000256" key="9">
    <source>
        <dbReference type="SAM" id="Phobius"/>
    </source>
</evidence>
<keyword evidence="4 10" id="KW-0732">Signal</keyword>
<dbReference type="Proteomes" id="UP000695000">
    <property type="component" value="Unplaced"/>
</dbReference>
<keyword evidence="5 9" id="KW-1133">Transmembrane helix</keyword>
<keyword evidence="7" id="KW-0539">Nucleus</keyword>
<evidence type="ECO:0000256" key="10">
    <source>
        <dbReference type="SAM" id="SignalP"/>
    </source>
</evidence>
<sequence length="400" mass="46949">MLTIKFAPFVLAIFLISLQSAWSSSAYFLQQGDVVQHRQEQDRFQIYCYRGKPKYIIHLWQTVMLQVDLKNDNYLTYEGPTSDAVLKEYLAHRSSWSLNLFSWKQKQVRLDPFNQSCIGIDSMEEYKVYLNIIRIDYWKVLRMAVGIFLFLSAKKLSRNTLFYYLCGISFGICASFLILIYFISKLFPRKPMMYGVAICGWTVGIYIVQMLWENIRVILLNYQTHVACYAFITGIISFIVCYWFGPVKNERTHNIIQWTLQTAALVLVFLSSQFQEAAMGQIVLLVLGHNFPKRWITKSQAIWKRQFPPKINLISEEQYHEQGVKETTKAIEDLRKFCSSPDCNQWKMFLKLKDGKRFASFMEGDSHLSDQEMIDYEYSITGEPFETTDDEDDLMTEEED</sequence>
<dbReference type="GeneID" id="108564134"/>